<dbReference type="Gene3D" id="3.40.50.2300">
    <property type="match status" value="2"/>
</dbReference>
<keyword evidence="3" id="KW-0804">Transcription</keyword>
<dbReference type="CDD" id="cd01392">
    <property type="entry name" value="HTH_LacI"/>
    <property type="match status" value="1"/>
</dbReference>
<dbReference type="SUPFAM" id="SSF53822">
    <property type="entry name" value="Periplasmic binding protein-like I"/>
    <property type="match status" value="1"/>
</dbReference>
<name>B6E1W4_9CELL</name>
<dbReference type="SMART" id="SM00354">
    <property type="entry name" value="HTH_LACI"/>
    <property type="match status" value="1"/>
</dbReference>
<dbReference type="InterPro" id="IPR010982">
    <property type="entry name" value="Lambda_DNA-bd_dom_sf"/>
</dbReference>
<evidence type="ECO:0000313" key="5">
    <source>
        <dbReference type="EMBL" id="ACI22424.1"/>
    </source>
</evidence>
<evidence type="ECO:0000256" key="3">
    <source>
        <dbReference type="ARBA" id="ARBA00023163"/>
    </source>
</evidence>
<dbReference type="GO" id="GO:0000976">
    <property type="term" value="F:transcription cis-regulatory region binding"/>
    <property type="evidence" value="ECO:0007669"/>
    <property type="project" value="TreeGrafter"/>
</dbReference>
<protein>
    <submittedName>
        <fullName evidence="5">CelR1</fullName>
    </submittedName>
</protein>
<evidence type="ECO:0000256" key="2">
    <source>
        <dbReference type="ARBA" id="ARBA00023125"/>
    </source>
</evidence>
<dbReference type="AlphaFoldDB" id="B6E1W4"/>
<dbReference type="Pfam" id="PF00356">
    <property type="entry name" value="LacI"/>
    <property type="match status" value="1"/>
</dbReference>
<keyword evidence="1" id="KW-0805">Transcription regulation</keyword>
<proteinExistence type="predicted"/>
<gene>
    <name evidence="5" type="primary">celR1</name>
</gene>
<dbReference type="GO" id="GO:0003700">
    <property type="term" value="F:DNA-binding transcription factor activity"/>
    <property type="evidence" value="ECO:0007669"/>
    <property type="project" value="TreeGrafter"/>
</dbReference>
<dbReference type="InterPro" id="IPR000843">
    <property type="entry name" value="HTH_LacI"/>
</dbReference>
<dbReference type="EMBL" id="FJ195645">
    <property type="protein sequence ID" value="ACI22424.1"/>
    <property type="molecule type" value="Genomic_DNA"/>
</dbReference>
<accession>B6E1W4</accession>
<organism evidence="5">
    <name type="scientific">Cellulomonas flavigena</name>
    <dbReference type="NCBI Taxonomy" id="1711"/>
    <lineage>
        <taxon>Bacteria</taxon>
        <taxon>Bacillati</taxon>
        <taxon>Actinomycetota</taxon>
        <taxon>Actinomycetes</taxon>
        <taxon>Micrococcales</taxon>
        <taxon>Cellulomonadaceae</taxon>
        <taxon>Cellulomonas</taxon>
    </lineage>
</organism>
<dbReference type="PANTHER" id="PTHR30146">
    <property type="entry name" value="LACI-RELATED TRANSCRIPTIONAL REPRESSOR"/>
    <property type="match status" value="1"/>
</dbReference>
<keyword evidence="2" id="KW-0238">DNA-binding</keyword>
<dbReference type="InterPro" id="IPR046335">
    <property type="entry name" value="LacI/GalR-like_sensor"/>
</dbReference>
<sequence length="360" mass="37132">MMPFVRIGRQTRVIVATPAAPRSGRRPTIADVARAAGVSTAVVSYALNDRRGVSVATRERVLRVADELGWRPNPAARSMRAGAQAVGLAVVAGETLHGAPVLDVVAVLQRAMHDRGLGVDLRVIPDVAAAAELYRRWGAERRCEVVVVPEVRSDDVRLRAATEAGLRPVAIGPVGVAPGLAAVEVDDEEAYARVARYLRGLGHARVALVADPADRLRTTACERGMREGLGDGDVSVDVVVTDGSVEGAAGATRRLLTQSVRPTAVVLASDVMALAGLDVARRTGLVVPWDVSVVAGADSVLCRLATPALTSLPALAHDLGAALAAAVTGTLDAGGDGEPTRVPLAVGALAVRGSTAPHAH</sequence>
<evidence type="ECO:0000259" key="4">
    <source>
        <dbReference type="PROSITE" id="PS50932"/>
    </source>
</evidence>
<dbReference type="InterPro" id="IPR028082">
    <property type="entry name" value="Peripla_BP_I"/>
</dbReference>
<evidence type="ECO:0000256" key="1">
    <source>
        <dbReference type="ARBA" id="ARBA00023015"/>
    </source>
</evidence>
<dbReference type="PROSITE" id="PS50932">
    <property type="entry name" value="HTH_LACI_2"/>
    <property type="match status" value="1"/>
</dbReference>
<dbReference type="SUPFAM" id="SSF47413">
    <property type="entry name" value="lambda repressor-like DNA-binding domains"/>
    <property type="match status" value="1"/>
</dbReference>
<dbReference type="Pfam" id="PF13377">
    <property type="entry name" value="Peripla_BP_3"/>
    <property type="match status" value="1"/>
</dbReference>
<feature type="domain" description="HTH lacI-type" evidence="4">
    <location>
        <begin position="27"/>
        <end position="81"/>
    </location>
</feature>
<dbReference type="Gene3D" id="1.10.260.40">
    <property type="entry name" value="lambda repressor-like DNA-binding domains"/>
    <property type="match status" value="1"/>
</dbReference>
<dbReference type="PANTHER" id="PTHR30146:SF155">
    <property type="entry name" value="ALANINE RACEMASE"/>
    <property type="match status" value="1"/>
</dbReference>
<reference evidence="5" key="1">
    <citation type="submission" date="2008-09" db="EMBL/GenBank/DDBJ databases">
        <title>cAMP regulates the production of a cellobiohydrolase, the product of the gene celA, in Cellulomonas flavigena.</title>
        <authorList>
            <person name="Salgado L.M."/>
            <person name="Herrera A."/>
            <person name="Ponce T."/>
        </authorList>
    </citation>
    <scope>NUCLEOTIDE SEQUENCE</scope>
    <source>
        <strain evidence="5">CDBB-531</strain>
    </source>
</reference>